<dbReference type="Gene3D" id="3.40.50.1010">
    <property type="entry name" value="5'-nuclease"/>
    <property type="match status" value="2"/>
</dbReference>
<dbReference type="InterPro" id="IPR006084">
    <property type="entry name" value="XPG/Rad2"/>
</dbReference>
<keyword evidence="6" id="KW-0255">Endonuclease</keyword>
<dbReference type="InterPro" id="IPR001044">
    <property type="entry name" value="XPG/Rad2_eukaryotes"/>
</dbReference>
<dbReference type="GeneID" id="90036179"/>
<feature type="compositionally biased region" description="Acidic residues" evidence="12">
    <location>
        <begin position="706"/>
        <end position="717"/>
    </location>
</feature>
<dbReference type="SUPFAM" id="SSF88723">
    <property type="entry name" value="PIN domain-like"/>
    <property type="match status" value="1"/>
</dbReference>
<dbReference type="SMART" id="SM00279">
    <property type="entry name" value="HhH2"/>
    <property type="match status" value="1"/>
</dbReference>
<feature type="domain" description="XPG N-terminal" evidence="14">
    <location>
        <begin position="1"/>
        <end position="98"/>
    </location>
</feature>
<dbReference type="Pfam" id="PF00867">
    <property type="entry name" value="XPG_I"/>
    <property type="match status" value="1"/>
</dbReference>
<evidence type="ECO:0000313" key="15">
    <source>
        <dbReference type="EMBL" id="KAK7205189.1"/>
    </source>
</evidence>
<comment type="cofactor">
    <cofactor evidence="1">
        <name>Mg(2+)</name>
        <dbReference type="ChEBI" id="CHEBI:18420"/>
    </cofactor>
</comment>
<feature type="domain" description="XPG-I" evidence="13">
    <location>
        <begin position="791"/>
        <end position="860"/>
    </location>
</feature>
<organism evidence="15 16">
    <name type="scientific">Myxozyma melibiosi</name>
    <dbReference type="NCBI Taxonomy" id="54550"/>
    <lineage>
        <taxon>Eukaryota</taxon>
        <taxon>Fungi</taxon>
        <taxon>Dikarya</taxon>
        <taxon>Ascomycota</taxon>
        <taxon>Saccharomycotina</taxon>
        <taxon>Lipomycetes</taxon>
        <taxon>Lipomycetales</taxon>
        <taxon>Lipomycetaceae</taxon>
        <taxon>Myxozyma</taxon>
    </lineage>
</organism>
<keyword evidence="11" id="KW-0539">Nucleus</keyword>
<feature type="region of interest" description="Disordered" evidence="12">
    <location>
        <begin position="425"/>
        <end position="459"/>
    </location>
</feature>
<keyword evidence="7" id="KW-0227">DNA damage</keyword>
<feature type="compositionally biased region" description="Acidic residues" evidence="12">
    <location>
        <begin position="330"/>
        <end position="346"/>
    </location>
</feature>
<evidence type="ECO:0000256" key="8">
    <source>
        <dbReference type="ARBA" id="ARBA00022801"/>
    </source>
</evidence>
<dbReference type="CDD" id="cd09868">
    <property type="entry name" value="PIN_XPG_RAD2"/>
    <property type="match status" value="2"/>
</dbReference>
<dbReference type="PROSITE" id="PS00842">
    <property type="entry name" value="XPG_2"/>
    <property type="match status" value="1"/>
</dbReference>
<sequence>MGVHGLWTILGPVARPVKLESLHGKRLAVDASIWIYHFLKAVRDKEGNALPNAHIVGFFRRICKLIFYGILPVFVFDGDAPMIKKQTIAGRKQRRQGREEDASRTANKLLSLQMQRLAEEEVSGGSSTRKETEVDGQKVVYFDELNMTDAERKKRRDAAAKASPKKFRRQDPYHLPEQEMAFSKDDPRMMTEDELAKYAEEYKDADDVGLYDTTNIDFQSAEFAALPMTVQYQLLNTARLRSRLRMGYSKEQLDQIFPDRLEFSKFQIARVKERNMLTQKLFNLNGMAEDLSMRVAGERDKEYVLKKNENGWTLALEDASASQPIRIDEAEDGSADDEDDDDDWEDVPLQPAYKTSLPRPDQLTRGNFILPGIYGNAQESEEVRSDETGNPLFLSDNEEDEDFVLDLDAGDADSELQAAIAMSLESEKKESTPQIEVEMHSASSSDDEQEQEKESEAVTAGPFLFDTGDMELDDIIKNLPKLPASEPEPEPAADEPAQDAKEVEQERTVPKVRFSSSRFSMKNSIFNRKRNRDAVTDGEERANGEVAEPEVVPEPKRVMTEEMRTPEKALEMDAHVIKIEEDLQPTVHVLSDDEDLKSDVKDADIAKNTEVEKFVVLSDDEKELQTKKEEPTPESDAKAAETSAAAEEEDERESSPDWEDVPVATSVAAEATEALNLPTTAGTSDVPATARAASPDWEVPSSPANSEEDNGGEEDEEANIDFDEEEDAELVKNIVHEVQEHARFASEINPHSRRVEYEREIQELRNQQRHDRRDADTVTNVMVQECQELLARFGIPYITAPMEAEAQCAELLRLGLVDGVITDDSDIFLFGASKVYKNMFNQSKFVECYLSSDVQKELDLDQRRLIELAHLLGSDYTPGIPGVGPVTAVQLLRDFESDHSLEDFKAWYDSIQRGDTSADVSTPFRKKFKKKSKKLFLNPVFPEKAVNEAYLKPTVDRDDTQFVWGTPDLDRIREYLMSAIGWSKERADEVLVPLIKTMNLKRQSLQFSRRGFGAK</sequence>
<dbReference type="EMBL" id="JBBJBU010000006">
    <property type="protein sequence ID" value="KAK7205189.1"/>
    <property type="molecule type" value="Genomic_DNA"/>
</dbReference>
<feature type="compositionally biased region" description="Low complexity" evidence="12">
    <location>
        <begin position="663"/>
        <end position="674"/>
    </location>
</feature>
<protein>
    <submittedName>
        <fullName evidence="15">DNA excision repair protein Rad2</fullName>
    </submittedName>
</protein>
<feature type="region of interest" description="Disordered" evidence="12">
    <location>
        <begin position="330"/>
        <end position="361"/>
    </location>
</feature>
<dbReference type="InterPro" id="IPR036279">
    <property type="entry name" value="5-3_exonuclease_C_sf"/>
</dbReference>
<comment type="caution">
    <text evidence="15">The sequence shown here is derived from an EMBL/GenBank/DDBJ whole genome shotgun (WGS) entry which is preliminary data.</text>
</comment>
<dbReference type="PRINTS" id="PR00066">
    <property type="entry name" value="XRODRMPGMNTG"/>
</dbReference>
<keyword evidence="8" id="KW-0378">Hydrolase</keyword>
<gene>
    <name evidence="15" type="ORF">BZA70DRAFT_248408</name>
</gene>
<accession>A0ABR1F5R9</accession>
<feature type="compositionally biased region" description="Acidic residues" evidence="12">
    <location>
        <begin position="487"/>
        <end position="497"/>
    </location>
</feature>
<dbReference type="SUPFAM" id="SSF47807">
    <property type="entry name" value="5' to 3' exonuclease, C-terminal subdomain"/>
    <property type="match status" value="1"/>
</dbReference>
<dbReference type="RefSeq" id="XP_064768222.1">
    <property type="nucleotide sequence ID" value="XM_064910667.1"/>
</dbReference>
<evidence type="ECO:0000259" key="14">
    <source>
        <dbReference type="SMART" id="SM00485"/>
    </source>
</evidence>
<feature type="region of interest" description="Disordered" evidence="12">
    <location>
        <begin position="615"/>
        <end position="717"/>
    </location>
</feature>
<comment type="similarity">
    <text evidence="3">Belongs to the XPG/RAD2 endonuclease family. XPG subfamily.</text>
</comment>
<feature type="compositionally biased region" description="Basic and acidic residues" evidence="12">
    <location>
        <begin position="498"/>
        <end position="509"/>
    </location>
</feature>
<feature type="compositionally biased region" description="Basic and acidic residues" evidence="12">
    <location>
        <begin position="553"/>
        <end position="566"/>
    </location>
</feature>
<dbReference type="InterPro" id="IPR019974">
    <property type="entry name" value="XPG_CS"/>
</dbReference>
<name>A0ABR1F5R9_9ASCO</name>
<dbReference type="SMART" id="SM00485">
    <property type="entry name" value="XPGN"/>
    <property type="match status" value="1"/>
</dbReference>
<feature type="region of interest" description="Disordered" evidence="12">
    <location>
        <begin position="530"/>
        <end position="566"/>
    </location>
</feature>
<feature type="region of interest" description="Disordered" evidence="12">
    <location>
        <begin position="477"/>
        <end position="514"/>
    </location>
</feature>
<feature type="compositionally biased region" description="Basic and acidic residues" evidence="12">
    <location>
        <begin position="532"/>
        <end position="543"/>
    </location>
</feature>
<evidence type="ECO:0000256" key="2">
    <source>
        <dbReference type="ARBA" id="ARBA00004123"/>
    </source>
</evidence>
<evidence type="ECO:0000256" key="11">
    <source>
        <dbReference type="ARBA" id="ARBA00023242"/>
    </source>
</evidence>
<evidence type="ECO:0000256" key="7">
    <source>
        <dbReference type="ARBA" id="ARBA00022763"/>
    </source>
</evidence>
<dbReference type="Gene3D" id="1.10.150.20">
    <property type="entry name" value="5' to 3' exonuclease, C-terminal subdomain"/>
    <property type="match status" value="1"/>
</dbReference>
<evidence type="ECO:0000256" key="9">
    <source>
        <dbReference type="ARBA" id="ARBA00022842"/>
    </source>
</evidence>
<feature type="compositionally biased region" description="Basic and acidic residues" evidence="12">
    <location>
        <begin position="169"/>
        <end position="180"/>
    </location>
</feature>
<evidence type="ECO:0000256" key="5">
    <source>
        <dbReference type="ARBA" id="ARBA00022723"/>
    </source>
</evidence>
<dbReference type="SMART" id="SM00484">
    <property type="entry name" value="XPGI"/>
    <property type="match status" value="1"/>
</dbReference>
<dbReference type="InterPro" id="IPR006086">
    <property type="entry name" value="XPG-I_dom"/>
</dbReference>
<dbReference type="InterPro" id="IPR008918">
    <property type="entry name" value="HhH2"/>
</dbReference>
<evidence type="ECO:0000256" key="3">
    <source>
        <dbReference type="ARBA" id="ARBA00005283"/>
    </source>
</evidence>
<reference evidence="15 16" key="1">
    <citation type="submission" date="2024-03" db="EMBL/GenBank/DDBJ databases">
        <title>Genome-scale model development and genomic sequencing of the oleaginous clade Lipomyces.</title>
        <authorList>
            <consortium name="Lawrence Berkeley National Laboratory"/>
            <person name="Czajka J.J."/>
            <person name="Han Y."/>
            <person name="Kim J."/>
            <person name="Mondo S.J."/>
            <person name="Hofstad B.A."/>
            <person name="Robles A."/>
            <person name="Haridas S."/>
            <person name="Riley R."/>
            <person name="LaButti K."/>
            <person name="Pangilinan J."/>
            <person name="Andreopoulos W."/>
            <person name="Lipzen A."/>
            <person name="Yan J."/>
            <person name="Wang M."/>
            <person name="Ng V."/>
            <person name="Grigoriev I.V."/>
            <person name="Spatafora J.W."/>
            <person name="Magnuson J.K."/>
            <person name="Baker S.E."/>
            <person name="Pomraning K.R."/>
        </authorList>
    </citation>
    <scope>NUCLEOTIDE SEQUENCE [LARGE SCALE GENOMIC DNA]</scope>
    <source>
        <strain evidence="15 16">Phaff 52-87</strain>
    </source>
</reference>
<dbReference type="InterPro" id="IPR006085">
    <property type="entry name" value="XPG_DNA_repair_N"/>
</dbReference>
<dbReference type="Pfam" id="PF00752">
    <property type="entry name" value="XPG_N"/>
    <property type="match status" value="1"/>
</dbReference>
<dbReference type="InterPro" id="IPR029060">
    <property type="entry name" value="PIN-like_dom_sf"/>
</dbReference>
<keyword evidence="10" id="KW-0234">DNA repair</keyword>
<evidence type="ECO:0000256" key="12">
    <source>
        <dbReference type="SAM" id="MobiDB-lite"/>
    </source>
</evidence>
<feature type="compositionally biased region" description="Basic and acidic residues" evidence="12">
    <location>
        <begin position="623"/>
        <end position="639"/>
    </location>
</feature>
<evidence type="ECO:0000256" key="1">
    <source>
        <dbReference type="ARBA" id="ARBA00001946"/>
    </source>
</evidence>
<evidence type="ECO:0000256" key="10">
    <source>
        <dbReference type="ARBA" id="ARBA00023204"/>
    </source>
</evidence>
<comment type="subcellular location">
    <subcellularLocation>
        <location evidence="2">Nucleus</location>
    </subcellularLocation>
</comment>
<keyword evidence="16" id="KW-1185">Reference proteome</keyword>
<dbReference type="PANTHER" id="PTHR16171:SF7">
    <property type="entry name" value="DNA REPAIR PROTEIN RAD2"/>
    <property type="match status" value="1"/>
</dbReference>
<dbReference type="PRINTS" id="PR00853">
    <property type="entry name" value="XPGRADSUPER"/>
</dbReference>
<keyword evidence="9" id="KW-0460">Magnesium</keyword>
<evidence type="ECO:0000259" key="13">
    <source>
        <dbReference type="SMART" id="SM00484"/>
    </source>
</evidence>
<evidence type="ECO:0000256" key="4">
    <source>
        <dbReference type="ARBA" id="ARBA00022722"/>
    </source>
</evidence>
<evidence type="ECO:0000313" key="16">
    <source>
        <dbReference type="Proteomes" id="UP001498771"/>
    </source>
</evidence>
<dbReference type="Proteomes" id="UP001498771">
    <property type="component" value="Unassembled WGS sequence"/>
</dbReference>
<keyword evidence="5" id="KW-0479">Metal-binding</keyword>
<evidence type="ECO:0000256" key="6">
    <source>
        <dbReference type="ARBA" id="ARBA00022759"/>
    </source>
</evidence>
<dbReference type="PANTHER" id="PTHR16171">
    <property type="entry name" value="DNA REPAIR PROTEIN COMPLEMENTING XP-G CELLS-RELATED"/>
    <property type="match status" value="1"/>
</dbReference>
<proteinExistence type="inferred from homology"/>
<keyword evidence="4" id="KW-0540">Nuclease</keyword>
<feature type="compositionally biased region" description="Acidic residues" evidence="12">
    <location>
        <begin position="646"/>
        <end position="660"/>
    </location>
</feature>
<feature type="region of interest" description="Disordered" evidence="12">
    <location>
        <begin position="152"/>
        <end position="180"/>
    </location>
</feature>